<protein>
    <submittedName>
        <fullName evidence="2">MOSC domain-containing protein</fullName>
    </submittedName>
</protein>
<dbReference type="Proteomes" id="UP000295411">
    <property type="component" value="Unassembled WGS sequence"/>
</dbReference>
<dbReference type="GO" id="GO:0030170">
    <property type="term" value="F:pyridoxal phosphate binding"/>
    <property type="evidence" value="ECO:0007669"/>
    <property type="project" value="InterPro"/>
</dbReference>
<dbReference type="InterPro" id="IPR005302">
    <property type="entry name" value="MoCF_Sase_C"/>
</dbReference>
<dbReference type="PROSITE" id="PS51340">
    <property type="entry name" value="MOSC"/>
    <property type="match status" value="1"/>
</dbReference>
<dbReference type="SUPFAM" id="SSF50800">
    <property type="entry name" value="PK beta-barrel domain-like"/>
    <property type="match status" value="1"/>
</dbReference>
<proteinExistence type="predicted"/>
<dbReference type="PANTHER" id="PTHR30212:SF2">
    <property type="entry name" value="PROTEIN YIIM"/>
    <property type="match status" value="1"/>
</dbReference>
<keyword evidence="3" id="KW-1185">Reference proteome</keyword>
<dbReference type="OrthoDB" id="9786134at2"/>
<dbReference type="InterPro" id="IPR052353">
    <property type="entry name" value="Benzoxazolinone_Detox_Enz"/>
</dbReference>
<dbReference type="InterPro" id="IPR011037">
    <property type="entry name" value="Pyrv_Knase-like_insert_dom_sf"/>
</dbReference>
<organism evidence="2 3">
    <name type="scientific">Arthrobacter crusticola</name>
    <dbReference type="NCBI Taxonomy" id="2547960"/>
    <lineage>
        <taxon>Bacteria</taxon>
        <taxon>Bacillati</taxon>
        <taxon>Actinomycetota</taxon>
        <taxon>Actinomycetes</taxon>
        <taxon>Micrococcales</taxon>
        <taxon>Micrococcaceae</taxon>
        <taxon>Arthrobacter</taxon>
    </lineage>
</organism>
<dbReference type="Gene3D" id="2.40.33.20">
    <property type="entry name" value="PK beta-barrel domain-like"/>
    <property type="match status" value="1"/>
</dbReference>
<accession>A0A4R5TWS0</accession>
<dbReference type="GO" id="GO:0003824">
    <property type="term" value="F:catalytic activity"/>
    <property type="evidence" value="ECO:0007669"/>
    <property type="project" value="InterPro"/>
</dbReference>
<dbReference type="RefSeq" id="WP_133403871.1">
    <property type="nucleotide sequence ID" value="NZ_SMTK01000003.1"/>
</dbReference>
<sequence length="213" mass="22206">MSQGKVLAVCLVHGLVPTRDTVGVSAIDKRAVAGPVKVHPLGLTGDLQADRKNHGGPTKAVYAYAQEDADYWSAELGRAIEPGLFGENLRLAGIDASNAVIGERWSINGVEFEVTMPRIPCGNFARHLSEPGWIRRFTAANRPGAYLRVVKGGSVQAGDAVAITSRPAHGVTIAQVFGGLDAAAGARLMEAGAQELTLAPQVHRAAVQALAGA</sequence>
<dbReference type="AlphaFoldDB" id="A0A4R5TWS0"/>
<gene>
    <name evidence="2" type="ORF">E2F48_10215</name>
</gene>
<name>A0A4R5TWS0_9MICC</name>
<evidence type="ECO:0000259" key="1">
    <source>
        <dbReference type="PROSITE" id="PS51340"/>
    </source>
</evidence>
<comment type="caution">
    <text evidence="2">The sequence shown here is derived from an EMBL/GenBank/DDBJ whole genome shotgun (WGS) entry which is preliminary data.</text>
</comment>
<dbReference type="PANTHER" id="PTHR30212">
    <property type="entry name" value="PROTEIN YIIM"/>
    <property type="match status" value="1"/>
</dbReference>
<reference evidence="2 3" key="1">
    <citation type="submission" date="2019-03" db="EMBL/GenBank/DDBJ databases">
        <title>Arthrobacter sp. nov., an bacterium isolated from biocrust in Mu Us Desert.</title>
        <authorList>
            <person name="Lixiong L."/>
        </authorList>
    </citation>
    <scope>NUCLEOTIDE SEQUENCE [LARGE SCALE GENOMIC DNA]</scope>
    <source>
        <strain evidence="2 3">SLN-3</strain>
    </source>
</reference>
<dbReference type="EMBL" id="SMTK01000003">
    <property type="protein sequence ID" value="TDK25611.1"/>
    <property type="molecule type" value="Genomic_DNA"/>
</dbReference>
<dbReference type="GO" id="GO:0030151">
    <property type="term" value="F:molybdenum ion binding"/>
    <property type="evidence" value="ECO:0007669"/>
    <property type="project" value="InterPro"/>
</dbReference>
<dbReference type="Pfam" id="PF03473">
    <property type="entry name" value="MOSC"/>
    <property type="match status" value="1"/>
</dbReference>
<evidence type="ECO:0000313" key="2">
    <source>
        <dbReference type="EMBL" id="TDK25611.1"/>
    </source>
</evidence>
<evidence type="ECO:0000313" key="3">
    <source>
        <dbReference type="Proteomes" id="UP000295411"/>
    </source>
</evidence>
<feature type="domain" description="MOSC" evidence="1">
    <location>
        <begin position="30"/>
        <end position="164"/>
    </location>
</feature>